<dbReference type="NCBIfam" id="NF003820">
    <property type="entry name" value="PRK05414.1"/>
    <property type="match status" value="1"/>
</dbReference>
<dbReference type="InterPro" id="IPR023636">
    <property type="entry name" value="Urocanase_CS"/>
</dbReference>
<feature type="domain" description="Urocanase N-terminal" evidence="12">
    <location>
        <begin position="5"/>
        <end position="131"/>
    </location>
</feature>
<dbReference type="PIRSF" id="PIRSF001423">
    <property type="entry name" value="Urocanate_hydrat"/>
    <property type="match status" value="1"/>
</dbReference>
<proteinExistence type="inferred from homology"/>
<dbReference type="GO" id="GO:0019556">
    <property type="term" value="P:L-histidine catabolic process to glutamate and formamide"/>
    <property type="evidence" value="ECO:0007669"/>
    <property type="project" value="UniProtKB-UniPathway"/>
</dbReference>
<evidence type="ECO:0000256" key="3">
    <source>
        <dbReference type="ARBA" id="ARBA00011992"/>
    </source>
</evidence>
<gene>
    <name evidence="10 14" type="primary">hutU</name>
    <name evidence="14" type="ORF">DEA61_10525</name>
</gene>
<keyword evidence="5 10" id="KW-0520">NAD</keyword>
<dbReference type="Pfam" id="PF17392">
    <property type="entry name" value="Urocanase_C"/>
    <property type="match status" value="1"/>
</dbReference>
<evidence type="ECO:0000256" key="5">
    <source>
        <dbReference type="ARBA" id="ARBA00023027"/>
    </source>
</evidence>
<organism evidence="14 15">
    <name type="scientific">Caldanaerobacter subterraneus</name>
    <dbReference type="NCBI Taxonomy" id="911092"/>
    <lineage>
        <taxon>Bacteria</taxon>
        <taxon>Bacillati</taxon>
        <taxon>Bacillota</taxon>
        <taxon>Clostridia</taxon>
        <taxon>Thermoanaerobacterales</taxon>
        <taxon>Thermoanaerobacteraceae</taxon>
        <taxon>Caldanaerobacter</taxon>
    </lineage>
</organism>
<dbReference type="InterPro" id="IPR055351">
    <property type="entry name" value="Urocanase"/>
</dbReference>
<dbReference type="EC" id="4.2.1.49" evidence="3 10"/>
<dbReference type="Gene3D" id="3.40.50.10730">
    <property type="entry name" value="Urocanase like domains"/>
    <property type="match status" value="1"/>
</dbReference>
<feature type="binding site" evidence="10">
    <location>
        <begin position="236"/>
        <end position="237"/>
    </location>
    <ligand>
        <name>NAD(+)</name>
        <dbReference type="ChEBI" id="CHEBI:57540"/>
    </ligand>
</feature>
<dbReference type="InterPro" id="IPR023637">
    <property type="entry name" value="Urocanase-like"/>
</dbReference>
<evidence type="ECO:0000259" key="11">
    <source>
        <dbReference type="Pfam" id="PF01175"/>
    </source>
</evidence>
<keyword evidence="6 10" id="KW-0456">Lyase</keyword>
<feature type="active site" evidence="10">
    <location>
        <position position="404"/>
    </location>
</feature>
<evidence type="ECO:0000256" key="9">
    <source>
        <dbReference type="ARBA" id="ARBA00056569"/>
    </source>
</evidence>
<dbReference type="NCBIfam" id="TIGR01228">
    <property type="entry name" value="hutU"/>
    <property type="match status" value="1"/>
</dbReference>
<dbReference type="Gene3D" id="3.40.1770.10">
    <property type="entry name" value="Urocanase superfamily"/>
    <property type="match status" value="1"/>
</dbReference>
<feature type="binding site" evidence="10">
    <location>
        <begin position="170"/>
        <end position="172"/>
    </location>
    <ligand>
        <name>NAD(+)</name>
        <dbReference type="ChEBI" id="CHEBI:57540"/>
    </ligand>
</feature>
<feature type="binding site" evidence="10">
    <location>
        <begin position="257"/>
        <end position="261"/>
    </location>
    <ligand>
        <name>NAD(+)</name>
        <dbReference type="ChEBI" id="CHEBI:57540"/>
    </ligand>
</feature>
<feature type="binding site" evidence="10">
    <location>
        <begin position="267"/>
        <end position="268"/>
    </location>
    <ligand>
        <name>NAD(+)</name>
        <dbReference type="ChEBI" id="CHEBI:57540"/>
    </ligand>
</feature>
<comment type="catalytic activity">
    <reaction evidence="8 10">
        <text>4-imidazolone-5-propanoate = trans-urocanate + H2O</text>
        <dbReference type="Rhea" id="RHEA:13101"/>
        <dbReference type="ChEBI" id="CHEBI:15377"/>
        <dbReference type="ChEBI" id="CHEBI:17771"/>
        <dbReference type="ChEBI" id="CHEBI:77893"/>
        <dbReference type="EC" id="4.2.1.49"/>
    </reaction>
</comment>
<dbReference type="InterPro" id="IPR036190">
    <property type="entry name" value="Urocanase_sf"/>
</dbReference>
<feature type="binding site" evidence="10">
    <location>
        <position position="190"/>
    </location>
    <ligand>
        <name>NAD(+)</name>
        <dbReference type="ChEBI" id="CHEBI:57540"/>
    </ligand>
</feature>
<comment type="pathway">
    <text evidence="1 10">Amino-acid degradation; L-histidine degradation into L-glutamate; N-formimidoyl-L-glutamate from L-histidine: step 2/3.</text>
</comment>
<dbReference type="PANTHER" id="PTHR12216:SF4">
    <property type="entry name" value="UROCANATE HYDRATASE"/>
    <property type="match status" value="1"/>
</dbReference>
<dbReference type="InterPro" id="IPR035085">
    <property type="entry name" value="Urocanase_Rossmann-like"/>
</dbReference>
<feature type="domain" description="Urocanase Rossmann-like" evidence="11">
    <location>
        <begin position="134"/>
        <end position="342"/>
    </location>
</feature>
<dbReference type="Proteomes" id="UP000264445">
    <property type="component" value="Unassembled WGS sequence"/>
</dbReference>
<comment type="function">
    <text evidence="9 10">Catalyzes the conversion of urocanate to 4-imidazolone-5-propionate.</text>
</comment>
<dbReference type="PANTHER" id="PTHR12216">
    <property type="entry name" value="UROCANATE HYDRATASE"/>
    <property type="match status" value="1"/>
</dbReference>
<dbReference type="GO" id="GO:0019557">
    <property type="term" value="P:L-histidine catabolic process to glutamate and formate"/>
    <property type="evidence" value="ECO:0007669"/>
    <property type="project" value="UniProtKB-UniPathway"/>
</dbReference>
<evidence type="ECO:0000313" key="14">
    <source>
        <dbReference type="EMBL" id="HBT50193.1"/>
    </source>
</evidence>
<dbReference type="GO" id="GO:0016153">
    <property type="term" value="F:urocanate hydratase activity"/>
    <property type="evidence" value="ECO:0007669"/>
    <property type="project" value="UniProtKB-UniRule"/>
</dbReference>
<feature type="binding site" evidence="10">
    <location>
        <position position="124"/>
    </location>
    <ligand>
        <name>NAD(+)</name>
        <dbReference type="ChEBI" id="CHEBI:57540"/>
    </ligand>
</feature>
<feature type="binding site" evidence="10">
    <location>
        <position position="316"/>
    </location>
    <ligand>
        <name>NAD(+)</name>
        <dbReference type="ChEBI" id="CHEBI:57540"/>
    </ligand>
</feature>
<keyword evidence="4 10" id="KW-0369">Histidine metabolism</keyword>
<comment type="subcellular location">
    <subcellularLocation>
        <location evidence="10">Cytoplasm</location>
    </subcellularLocation>
</comment>
<comment type="cofactor">
    <cofactor evidence="10">
        <name>NAD(+)</name>
        <dbReference type="ChEBI" id="CHEBI:57540"/>
    </cofactor>
    <text evidence="10">Binds 1 NAD(+) per subunit.</text>
</comment>
<feature type="binding site" evidence="10">
    <location>
        <position position="486"/>
    </location>
    <ligand>
        <name>NAD(+)</name>
        <dbReference type="ChEBI" id="CHEBI:57540"/>
    </ligand>
</feature>
<dbReference type="InterPro" id="IPR038364">
    <property type="entry name" value="Urocanase_central_sf"/>
</dbReference>
<keyword evidence="10" id="KW-0963">Cytoplasm</keyword>
<evidence type="ECO:0000256" key="4">
    <source>
        <dbReference type="ARBA" id="ARBA00022808"/>
    </source>
</evidence>
<dbReference type="SUPFAM" id="SSF111326">
    <property type="entry name" value="Urocanase"/>
    <property type="match status" value="1"/>
</dbReference>
<dbReference type="AlphaFoldDB" id="A0A124FCC0"/>
<dbReference type="Pfam" id="PF17391">
    <property type="entry name" value="Urocanase_N"/>
    <property type="match status" value="1"/>
</dbReference>
<evidence type="ECO:0000256" key="2">
    <source>
        <dbReference type="ARBA" id="ARBA00007578"/>
    </source>
</evidence>
<feature type="domain" description="Urocanase C-terminal" evidence="13">
    <location>
        <begin position="345"/>
        <end position="539"/>
    </location>
</feature>
<comment type="caution">
    <text evidence="14">The sequence shown here is derived from an EMBL/GenBank/DDBJ whole genome shotgun (WGS) entry which is preliminary data.</text>
</comment>
<evidence type="ECO:0000259" key="12">
    <source>
        <dbReference type="Pfam" id="PF17391"/>
    </source>
</evidence>
<dbReference type="InterPro" id="IPR035400">
    <property type="entry name" value="Urocanase_N"/>
</dbReference>
<evidence type="ECO:0000313" key="15">
    <source>
        <dbReference type="Proteomes" id="UP000264445"/>
    </source>
</evidence>
<evidence type="ECO:0000256" key="6">
    <source>
        <dbReference type="ARBA" id="ARBA00023239"/>
    </source>
</evidence>
<accession>A0A124FCC0</accession>
<evidence type="ECO:0000256" key="1">
    <source>
        <dbReference type="ARBA" id="ARBA00004794"/>
    </source>
</evidence>
<feature type="binding site" evidence="10">
    <location>
        <begin position="46"/>
        <end position="47"/>
    </location>
    <ligand>
        <name>NAD(+)</name>
        <dbReference type="ChEBI" id="CHEBI:57540"/>
    </ligand>
</feature>
<dbReference type="GO" id="GO:0005737">
    <property type="term" value="C:cytoplasm"/>
    <property type="evidence" value="ECO:0007669"/>
    <property type="project" value="UniProtKB-SubCell"/>
</dbReference>
<protein>
    <recommendedName>
        <fullName evidence="3 10">Urocanate hydratase</fullName>
        <shortName evidence="10">Urocanase</shortName>
        <ecNumber evidence="3 10">4.2.1.49</ecNumber>
    </recommendedName>
    <alternativeName>
        <fullName evidence="7 10">Imidazolonepropionate hydrolase</fullName>
    </alternativeName>
</protein>
<feature type="binding site" evidence="10">
    <location>
        <position position="195"/>
    </location>
    <ligand>
        <name>NAD(+)</name>
        <dbReference type="ChEBI" id="CHEBI:57540"/>
    </ligand>
</feature>
<evidence type="ECO:0000256" key="8">
    <source>
        <dbReference type="ARBA" id="ARBA00047623"/>
    </source>
</evidence>
<dbReference type="EMBL" id="DOLB01000157">
    <property type="protein sequence ID" value="HBT50193.1"/>
    <property type="molecule type" value="Genomic_DNA"/>
</dbReference>
<evidence type="ECO:0000259" key="13">
    <source>
        <dbReference type="Pfam" id="PF17392"/>
    </source>
</evidence>
<dbReference type="FunFam" id="3.40.50.10730:FF:000001">
    <property type="entry name" value="Urocanate hydratase"/>
    <property type="match status" value="1"/>
</dbReference>
<evidence type="ECO:0000256" key="7">
    <source>
        <dbReference type="ARBA" id="ARBA00031640"/>
    </source>
</evidence>
<reference evidence="14 15" key="1">
    <citation type="journal article" date="2018" name="Nat. Biotechnol.">
        <title>A standardized bacterial taxonomy based on genome phylogeny substantially revises the tree of life.</title>
        <authorList>
            <person name="Parks D.H."/>
            <person name="Chuvochina M."/>
            <person name="Waite D.W."/>
            <person name="Rinke C."/>
            <person name="Skarshewski A."/>
            <person name="Chaumeil P.A."/>
            <person name="Hugenholtz P."/>
        </authorList>
    </citation>
    <scope>NUCLEOTIDE SEQUENCE [LARGE SCALE GENOMIC DNA]</scope>
    <source>
        <strain evidence="14">UBA12544</strain>
    </source>
</reference>
<dbReference type="RefSeq" id="WP_278429501.1">
    <property type="nucleotide sequence ID" value="NZ_DOLB01000157.1"/>
</dbReference>
<dbReference type="InterPro" id="IPR035401">
    <property type="entry name" value="Urocanase_C"/>
</dbReference>
<dbReference type="PROSITE" id="PS01233">
    <property type="entry name" value="UROCANASE"/>
    <property type="match status" value="1"/>
</dbReference>
<comment type="similarity">
    <text evidence="2 10">Belongs to the urocanase family.</text>
</comment>
<sequence length="557" mass="61509">MSRVVRAPRGTELHCKNWQIEAPYRMIMNNLDPEVAEDPANLIVYGGAGKAARNWEAFGKILESLENLEEDETLLVQSGKPVGIFKTHEMAPRVLISNAMLVPKWANWETFWDLEAKGLTMYGQMTAGSWIYIGSQGIVEGTFETFAALAKKHFDGTLKGKFVLSAGLGGMGGAQPLAITMLDGACLIVEVDRNRIKRRLETKYLDVMAEDLDEALGMVMKAKEEGRALSVGLVGNAADVHPELVRRGIIPDVVTDQTSAHDPLNGYVPNGMTLDEAIALRKSNPEKYVKRAKKAMAEHVLAMLEMQKRGAIVFDYGNNIRRMAYDEGVKDAFNIPSYVPEYIRDLFCEGKGPFRWVALSGDPEDIYKTDQKVLELFPDDPILNRWIRLAREKVKFQGLPARICWLGYGQRAEFGLAINEMVRKGELKAPIVIGRDHHDTGSVASPYRETEAMKDGSDAIADWPILNALLNTASGATWVSVHHGGGVGIGYSIHAGVVVCADGTKETDLRIERVLTGDPGLGIVRHADAGYEIAINTAKEKGIKMPMLNEFERVQEK</sequence>
<dbReference type="Pfam" id="PF01175">
    <property type="entry name" value="Urocanase"/>
    <property type="match status" value="1"/>
</dbReference>
<dbReference type="HAMAP" id="MF_00577">
    <property type="entry name" value="HutU"/>
    <property type="match status" value="1"/>
</dbReference>
<dbReference type="UniPathway" id="UPA00379">
    <property type="reaction ID" value="UER00550"/>
</dbReference>
<name>A0A124FCC0_9THEO</name>
<evidence type="ECO:0000256" key="10">
    <source>
        <dbReference type="HAMAP-Rule" id="MF_00577"/>
    </source>
</evidence>